<dbReference type="InterPro" id="IPR014710">
    <property type="entry name" value="RmlC-like_jellyroll"/>
</dbReference>
<proteinExistence type="predicted"/>
<dbReference type="AlphaFoldDB" id="A0A0G0XUE0"/>
<dbReference type="InterPro" id="IPR029303">
    <property type="entry name" value="CapF_C"/>
</dbReference>
<sequence>MKPALLNPTYIRRDKRGDFFEMLNGSNWENLSYGKMKKGAVIGNHYHKKTYVFFFILSGSATVVTLNVKTSAGDSFTLSDNEGIWFEPYVTHAVVFKKESMFLMGKSIAYDKDNPDTYEYMVVEGK</sequence>
<feature type="domain" description="Capsular polysaccharide assembling protein CapF C-terminal" evidence="1">
    <location>
        <begin position="13"/>
        <end position="118"/>
    </location>
</feature>
<gene>
    <name evidence="2" type="ORF">UU42_C0010G0022</name>
</gene>
<dbReference type="Pfam" id="PF14667">
    <property type="entry name" value="Polysacc_synt_C"/>
    <property type="match status" value="1"/>
</dbReference>
<evidence type="ECO:0000313" key="3">
    <source>
        <dbReference type="Proteomes" id="UP000034676"/>
    </source>
</evidence>
<dbReference type="Proteomes" id="UP000034676">
    <property type="component" value="Unassembled WGS sequence"/>
</dbReference>
<evidence type="ECO:0000259" key="1">
    <source>
        <dbReference type="Pfam" id="PF14667"/>
    </source>
</evidence>
<comment type="caution">
    <text evidence="2">The sequence shown here is derived from an EMBL/GenBank/DDBJ whole genome shotgun (WGS) entry which is preliminary data.</text>
</comment>
<dbReference type="Gene3D" id="2.60.120.10">
    <property type="entry name" value="Jelly Rolls"/>
    <property type="match status" value="1"/>
</dbReference>
<name>A0A0G0XUE0_9BACT</name>
<protein>
    <recommendedName>
        <fullName evidence="1">Capsular polysaccharide assembling protein CapF C-terminal domain-containing protein</fullName>
    </recommendedName>
</protein>
<dbReference type="EMBL" id="LCAO01000010">
    <property type="protein sequence ID" value="KKR91527.1"/>
    <property type="molecule type" value="Genomic_DNA"/>
</dbReference>
<accession>A0A0G0XUE0</accession>
<evidence type="ECO:0000313" key="2">
    <source>
        <dbReference type="EMBL" id="KKR91527.1"/>
    </source>
</evidence>
<organism evidence="2 3">
    <name type="scientific">Candidatus Woesebacteria bacterium GW2011_GWA1_41_13b</name>
    <dbReference type="NCBI Taxonomy" id="1618555"/>
    <lineage>
        <taxon>Bacteria</taxon>
        <taxon>Candidatus Woeseibacteriota</taxon>
    </lineage>
</organism>
<dbReference type="SUPFAM" id="SSF51182">
    <property type="entry name" value="RmlC-like cupins"/>
    <property type="match status" value="1"/>
</dbReference>
<reference evidence="2 3" key="1">
    <citation type="journal article" date="2015" name="Nature">
        <title>rRNA introns, odd ribosomes, and small enigmatic genomes across a large radiation of phyla.</title>
        <authorList>
            <person name="Brown C.T."/>
            <person name="Hug L.A."/>
            <person name="Thomas B.C."/>
            <person name="Sharon I."/>
            <person name="Castelle C.J."/>
            <person name="Singh A."/>
            <person name="Wilkins M.J."/>
            <person name="Williams K.H."/>
            <person name="Banfield J.F."/>
        </authorList>
    </citation>
    <scope>NUCLEOTIDE SEQUENCE [LARGE SCALE GENOMIC DNA]</scope>
</reference>
<dbReference type="InterPro" id="IPR011051">
    <property type="entry name" value="RmlC_Cupin_sf"/>
</dbReference>